<dbReference type="InterPro" id="IPR000836">
    <property type="entry name" value="PRTase_dom"/>
</dbReference>
<dbReference type="RefSeq" id="WP_245903496.1">
    <property type="nucleotide sequence ID" value="NZ_QKYU01000014.1"/>
</dbReference>
<organism evidence="3 4">
    <name type="scientific">Humitalea rosea</name>
    <dbReference type="NCBI Taxonomy" id="990373"/>
    <lineage>
        <taxon>Bacteria</taxon>
        <taxon>Pseudomonadati</taxon>
        <taxon>Pseudomonadota</taxon>
        <taxon>Alphaproteobacteria</taxon>
        <taxon>Acetobacterales</taxon>
        <taxon>Roseomonadaceae</taxon>
        <taxon>Humitalea</taxon>
    </lineage>
</organism>
<reference evidence="3 4" key="1">
    <citation type="submission" date="2018-06" db="EMBL/GenBank/DDBJ databases">
        <title>Genomic Encyclopedia of Archaeal and Bacterial Type Strains, Phase II (KMG-II): from individual species to whole genera.</title>
        <authorList>
            <person name="Goeker M."/>
        </authorList>
    </citation>
    <scope>NUCLEOTIDE SEQUENCE [LARGE SCALE GENOMIC DNA]</scope>
    <source>
        <strain evidence="3 4">DSM 24525</strain>
    </source>
</reference>
<evidence type="ECO:0000259" key="2">
    <source>
        <dbReference type="Pfam" id="PF18912"/>
    </source>
</evidence>
<evidence type="ECO:0000313" key="4">
    <source>
        <dbReference type="Proteomes" id="UP000249688"/>
    </source>
</evidence>
<dbReference type="PANTHER" id="PTHR47505">
    <property type="entry name" value="DNA UTILIZATION PROTEIN YHGH"/>
    <property type="match status" value="1"/>
</dbReference>
<dbReference type="Gene3D" id="3.40.50.2020">
    <property type="match status" value="1"/>
</dbReference>
<dbReference type="AlphaFoldDB" id="A0A2W7IHX5"/>
<protein>
    <submittedName>
        <fullName evidence="3">ComF family protein</fullName>
    </submittedName>
</protein>
<evidence type="ECO:0000256" key="1">
    <source>
        <dbReference type="ARBA" id="ARBA00008007"/>
    </source>
</evidence>
<dbReference type="PANTHER" id="PTHR47505:SF1">
    <property type="entry name" value="DNA UTILIZATION PROTEIN YHGH"/>
    <property type="match status" value="1"/>
</dbReference>
<dbReference type="SUPFAM" id="SSF53271">
    <property type="entry name" value="PRTase-like"/>
    <property type="match status" value="1"/>
</dbReference>
<dbReference type="InterPro" id="IPR051910">
    <property type="entry name" value="ComF/GntX_DNA_util-trans"/>
</dbReference>
<feature type="domain" description="Double zinc ribbon" evidence="2">
    <location>
        <begin position="17"/>
        <end position="83"/>
    </location>
</feature>
<comment type="caution">
    <text evidence="3">The sequence shown here is derived from an EMBL/GenBank/DDBJ whole genome shotgun (WGS) entry which is preliminary data.</text>
</comment>
<gene>
    <name evidence="3" type="ORF">C8P66_11414</name>
</gene>
<evidence type="ECO:0000313" key="3">
    <source>
        <dbReference type="EMBL" id="PZW44725.1"/>
    </source>
</evidence>
<dbReference type="InterPro" id="IPR044005">
    <property type="entry name" value="DZR_2"/>
</dbReference>
<dbReference type="CDD" id="cd06223">
    <property type="entry name" value="PRTases_typeI"/>
    <property type="match status" value="1"/>
</dbReference>
<comment type="similarity">
    <text evidence="1">Belongs to the ComF/GntX family.</text>
</comment>
<keyword evidence="4" id="KW-1185">Reference proteome</keyword>
<dbReference type="Proteomes" id="UP000249688">
    <property type="component" value="Unassembled WGS sequence"/>
</dbReference>
<dbReference type="EMBL" id="QKYU01000014">
    <property type="protein sequence ID" value="PZW44725.1"/>
    <property type="molecule type" value="Genomic_DNA"/>
</dbReference>
<sequence>MIVQAARGHLGGALRFLLDALLPPHCPACGGAVATQGLLCSICVGDLTTLGAPLCARCASPFRHAGQAAGQDAAGGLVCEPCLRRPPAFTATAAAFRYDEGVKRLVLPLKHGDRPEMARVLAGRMILAGRRILATADLLVPVPLHPARLRQRRYNQSALLAARIARGSGVAWHPDLLRRVRATPSLADRGAAERALLVAEVFRLRPGARLHGKHIVLIDDVMTSGATASACAAVLLEGGAGRVSALVAARVPNPSFWAG</sequence>
<dbReference type="InterPro" id="IPR029057">
    <property type="entry name" value="PRTase-like"/>
</dbReference>
<dbReference type="Pfam" id="PF18912">
    <property type="entry name" value="DZR_2"/>
    <property type="match status" value="1"/>
</dbReference>
<proteinExistence type="inferred from homology"/>
<name>A0A2W7IHX5_9PROT</name>
<accession>A0A2W7IHX5</accession>